<dbReference type="Proteomes" id="UP000321183">
    <property type="component" value="Chromosome"/>
</dbReference>
<evidence type="ECO:0000256" key="2">
    <source>
        <dbReference type="ARBA" id="ARBA00022448"/>
    </source>
</evidence>
<organism evidence="9 10">
    <name type="scientific">Rickettsia asiatica</name>
    <dbReference type="NCBI Taxonomy" id="238800"/>
    <lineage>
        <taxon>Bacteria</taxon>
        <taxon>Pseudomonadati</taxon>
        <taxon>Pseudomonadota</taxon>
        <taxon>Alphaproteobacteria</taxon>
        <taxon>Rickettsiales</taxon>
        <taxon>Rickettsiaceae</taxon>
        <taxon>Rickettsieae</taxon>
        <taxon>Rickettsia</taxon>
        <taxon>spotted fever group</taxon>
    </lineage>
</organism>
<dbReference type="InterPro" id="IPR000711">
    <property type="entry name" value="ATPase_OSCP/dsu"/>
</dbReference>
<proteinExistence type="inferred from homology"/>
<comment type="similarity">
    <text evidence="8">Belongs to the ATPase delta chain family.</text>
</comment>
<comment type="function">
    <text evidence="8">This protein is part of the stalk that links CF(0) to CF(1). It either transmits conformational changes from CF(0) to CF(1) or is implicated in proton conduction.</text>
</comment>
<evidence type="ECO:0000256" key="7">
    <source>
        <dbReference type="ARBA" id="ARBA00023310"/>
    </source>
</evidence>
<sequence>MNKGNLIENYAVALFNNAMIDNIQDKIFEEITSINRIITDNFDIREFLFSPIVNKNDKMNAVNSLAKNIKISTIVQNFLLLLVKNSRTAILSNIVDAYNTLLYESKNIKIVQVISANKLQPKEQEWIKSRVEKELNQKTEILFDIDSTIIGGIVIKYDSMLQDYSIKGSLDKITKALKKLGLLYRYLYRHCEERRSLDVEIS</sequence>
<evidence type="ECO:0000256" key="4">
    <source>
        <dbReference type="ARBA" id="ARBA00023065"/>
    </source>
</evidence>
<keyword evidence="8" id="KW-1003">Cell membrane</keyword>
<dbReference type="RefSeq" id="WP_147143573.1">
    <property type="nucleotide sequence ID" value="NZ_AP019563.1"/>
</dbReference>
<evidence type="ECO:0000313" key="10">
    <source>
        <dbReference type="Proteomes" id="UP000321183"/>
    </source>
</evidence>
<dbReference type="InterPro" id="IPR026015">
    <property type="entry name" value="ATP_synth_OSCP/delta_N_sf"/>
</dbReference>
<evidence type="ECO:0000256" key="6">
    <source>
        <dbReference type="ARBA" id="ARBA00023196"/>
    </source>
</evidence>
<dbReference type="AlphaFoldDB" id="A0A510G8N8"/>
<keyword evidence="7 8" id="KW-0066">ATP synthesis</keyword>
<protein>
    <recommendedName>
        <fullName evidence="8">ATP synthase subunit delta</fullName>
    </recommendedName>
    <alternativeName>
        <fullName evidence="8">ATP synthase F(1) sector subunit delta</fullName>
    </alternativeName>
    <alternativeName>
        <fullName evidence="8">F-type ATPase subunit delta</fullName>
        <shortName evidence="8">F-ATPase subunit delta</shortName>
    </alternativeName>
</protein>
<evidence type="ECO:0000256" key="1">
    <source>
        <dbReference type="ARBA" id="ARBA00004370"/>
    </source>
</evidence>
<comment type="function">
    <text evidence="8">F(1)F(0) ATP synthase produces ATP from ADP in the presence of a proton or sodium gradient. F-type ATPases consist of two structural domains, F(1) containing the extramembraneous catalytic core and F(0) containing the membrane proton channel, linked together by a central stalk and a peripheral stalk. During catalysis, ATP synthesis in the catalytic domain of F(1) is coupled via a rotary mechanism of the central stalk subunits to proton translocation.</text>
</comment>
<dbReference type="GO" id="GO:0045259">
    <property type="term" value="C:proton-transporting ATP synthase complex"/>
    <property type="evidence" value="ECO:0007669"/>
    <property type="project" value="UniProtKB-KW"/>
</dbReference>
<dbReference type="SUPFAM" id="SSF47928">
    <property type="entry name" value="N-terminal domain of the delta subunit of the F1F0-ATP synthase"/>
    <property type="match status" value="1"/>
</dbReference>
<evidence type="ECO:0000256" key="3">
    <source>
        <dbReference type="ARBA" id="ARBA00022781"/>
    </source>
</evidence>
<evidence type="ECO:0000256" key="8">
    <source>
        <dbReference type="HAMAP-Rule" id="MF_01416"/>
    </source>
</evidence>
<keyword evidence="6 8" id="KW-0139">CF(1)</keyword>
<dbReference type="Gene3D" id="1.10.520.20">
    <property type="entry name" value="N-terminal domain of the delta subunit of the F1F0-ATP synthase"/>
    <property type="match status" value="1"/>
</dbReference>
<dbReference type="PANTHER" id="PTHR11910">
    <property type="entry name" value="ATP SYNTHASE DELTA CHAIN"/>
    <property type="match status" value="1"/>
</dbReference>
<keyword evidence="5 8" id="KW-0472">Membrane</keyword>
<comment type="subcellular location">
    <subcellularLocation>
        <location evidence="8">Cell membrane</location>
        <topology evidence="8">Peripheral membrane protein</topology>
    </subcellularLocation>
    <subcellularLocation>
        <location evidence="1">Membrane</location>
    </subcellularLocation>
</comment>
<name>A0A510G8N8_9RICK</name>
<accession>A0A510G8N8</accession>
<keyword evidence="4 8" id="KW-0406">Ion transport</keyword>
<evidence type="ECO:0000256" key="5">
    <source>
        <dbReference type="ARBA" id="ARBA00023136"/>
    </source>
</evidence>
<dbReference type="Pfam" id="PF00213">
    <property type="entry name" value="OSCP"/>
    <property type="match status" value="1"/>
</dbReference>
<dbReference type="HAMAP" id="MF_01416">
    <property type="entry name" value="ATP_synth_delta_bact"/>
    <property type="match status" value="1"/>
</dbReference>
<dbReference type="PRINTS" id="PR00125">
    <property type="entry name" value="ATPASEDELTA"/>
</dbReference>
<dbReference type="GO" id="GO:0046933">
    <property type="term" value="F:proton-transporting ATP synthase activity, rotational mechanism"/>
    <property type="evidence" value="ECO:0007669"/>
    <property type="project" value="UniProtKB-UniRule"/>
</dbReference>
<dbReference type="EMBL" id="AP019563">
    <property type="protein sequence ID" value="BBJ32263.1"/>
    <property type="molecule type" value="Genomic_DNA"/>
</dbReference>
<gene>
    <name evidence="8 9" type="primary">atpH</name>
    <name evidence="9" type="ORF">RAS_13720</name>
</gene>
<reference evidence="9 10" key="1">
    <citation type="submission" date="2019-04" db="EMBL/GenBank/DDBJ databases">
        <title>Draft genome sequence of Rickettsia asiatica Maytaro1284.</title>
        <authorList>
            <person name="Thu M."/>
            <person name="Qiu Y."/>
            <person name="Nakao R."/>
        </authorList>
    </citation>
    <scope>NUCLEOTIDE SEQUENCE [LARGE SCALE GENOMIC DNA]</scope>
    <source>
        <strain evidence="9 10">Maytaro1284</strain>
    </source>
</reference>
<evidence type="ECO:0000313" key="9">
    <source>
        <dbReference type="EMBL" id="BBJ32263.1"/>
    </source>
</evidence>
<keyword evidence="3 8" id="KW-0375">Hydrogen ion transport</keyword>
<keyword evidence="10" id="KW-1185">Reference proteome</keyword>
<keyword evidence="2 8" id="KW-0813">Transport</keyword>
<dbReference type="NCBIfam" id="TIGR01145">
    <property type="entry name" value="ATP_synt_delta"/>
    <property type="match status" value="1"/>
</dbReference>
<dbReference type="KEGG" id="ras:RAS_13720"/>
<dbReference type="GO" id="GO:0005886">
    <property type="term" value="C:plasma membrane"/>
    <property type="evidence" value="ECO:0007669"/>
    <property type="project" value="UniProtKB-SubCell"/>
</dbReference>